<keyword evidence="3" id="KW-1185">Reference proteome</keyword>
<evidence type="ECO:0000313" key="2">
    <source>
        <dbReference type="EMBL" id="EJG08104.1"/>
    </source>
</evidence>
<dbReference type="InterPro" id="IPR012337">
    <property type="entry name" value="RNaseH-like_sf"/>
</dbReference>
<dbReference type="Gene3D" id="3.30.420.10">
    <property type="entry name" value="Ribonuclease H-like superfamily/Ribonuclease H"/>
    <property type="match status" value="1"/>
</dbReference>
<accession>J0SBJ1</accession>
<dbReference type="GO" id="GO:0003676">
    <property type="term" value="F:nucleic acid binding"/>
    <property type="evidence" value="ECO:0007669"/>
    <property type="project" value="InterPro"/>
</dbReference>
<dbReference type="HOGENOM" id="CLU_095977_0_2_2"/>
<proteinExistence type="predicted"/>
<dbReference type="InterPro" id="IPR036397">
    <property type="entry name" value="RNaseH_sf"/>
</dbReference>
<dbReference type="GO" id="GO:0004523">
    <property type="term" value="F:RNA-DNA hybrid ribonuclease activity"/>
    <property type="evidence" value="ECO:0007669"/>
    <property type="project" value="InterPro"/>
</dbReference>
<dbReference type="PANTHER" id="PTHR48475">
    <property type="entry name" value="RIBONUCLEASE H"/>
    <property type="match status" value="1"/>
</dbReference>
<name>J0SBJ1_9EURY</name>
<dbReference type="Proteomes" id="UP000005095">
    <property type="component" value="Chromosome"/>
</dbReference>
<dbReference type="OrthoDB" id="52651at2157"/>
<dbReference type="PROSITE" id="PS50879">
    <property type="entry name" value="RNASE_H_1"/>
    <property type="match status" value="1"/>
</dbReference>
<dbReference type="PANTHER" id="PTHR48475:SF1">
    <property type="entry name" value="RNASE H TYPE-1 DOMAIN-CONTAINING PROTEIN"/>
    <property type="match status" value="1"/>
</dbReference>
<dbReference type="EMBL" id="CM001555">
    <property type="protein sequence ID" value="EJG08104.1"/>
    <property type="molecule type" value="Genomic_DNA"/>
</dbReference>
<sequence>MPETQDLEIYTDGASRGNPGHAAYAFIFVRDGRAVLERSGYIGIATNNTAEYRAIIAALAEAAKDTDGPVRVYSDSELVIRQITGAYRVNKEHLRDLKDEVLRLAGRFSSVTFASVRRTEPWIGRADELCNRELDSRRGR</sequence>
<dbReference type="Pfam" id="PF00075">
    <property type="entry name" value="RNase_H"/>
    <property type="match status" value="1"/>
</dbReference>
<dbReference type="RefSeq" id="WP_004040333.1">
    <property type="nucleotide sequence ID" value="NZ_CM001555.1"/>
</dbReference>
<reference evidence="2 3" key="1">
    <citation type="submission" date="2011-08" db="EMBL/GenBank/DDBJ databases">
        <title>The complete genome of Methanofollis liminatans DSM 4140.</title>
        <authorList>
            <consortium name="US DOE Joint Genome Institute (JGI-PGF)"/>
            <person name="Lucas S."/>
            <person name="Han J."/>
            <person name="Lapidus A."/>
            <person name="Bruce D."/>
            <person name="Goodwin L."/>
            <person name="Pitluck S."/>
            <person name="Peters L."/>
            <person name="Kyrpides N."/>
            <person name="Mavromatis K."/>
            <person name="Ivanova N."/>
            <person name="Mikhailova N."/>
            <person name="Lu M."/>
            <person name="Detter J.C."/>
            <person name="Tapia R."/>
            <person name="Han C."/>
            <person name="Land M."/>
            <person name="Hauser L."/>
            <person name="Markowitz V."/>
            <person name="Cheng J.-F."/>
            <person name="Hugenholtz P."/>
            <person name="Woyke T."/>
            <person name="Wu D."/>
            <person name="Spring S."/>
            <person name="Schuler E."/>
            <person name="Brambilla E."/>
            <person name="Klenk H.-P."/>
            <person name="Eisen J.A."/>
        </authorList>
    </citation>
    <scope>NUCLEOTIDE SEQUENCE [LARGE SCALE GENOMIC DNA]</scope>
    <source>
        <strain evidence="2 3">DSM 4140</strain>
    </source>
</reference>
<dbReference type="STRING" id="28892.Metli_2163"/>
<dbReference type="AlphaFoldDB" id="J0SBJ1"/>
<gene>
    <name evidence="2" type="ORF">Metli_2163</name>
</gene>
<dbReference type="CDD" id="cd09279">
    <property type="entry name" value="RNase_HI_like"/>
    <property type="match status" value="1"/>
</dbReference>
<dbReference type="InterPro" id="IPR002156">
    <property type="entry name" value="RNaseH_domain"/>
</dbReference>
<protein>
    <submittedName>
        <fullName evidence="2">Ribonuclease H</fullName>
    </submittedName>
</protein>
<feature type="domain" description="RNase H type-1" evidence="1">
    <location>
        <begin position="3"/>
        <end position="135"/>
    </location>
</feature>
<evidence type="ECO:0000259" key="1">
    <source>
        <dbReference type="PROSITE" id="PS50879"/>
    </source>
</evidence>
<dbReference type="SUPFAM" id="SSF53098">
    <property type="entry name" value="Ribonuclease H-like"/>
    <property type="match status" value="1"/>
</dbReference>
<evidence type="ECO:0000313" key="3">
    <source>
        <dbReference type="Proteomes" id="UP000005095"/>
    </source>
</evidence>
<organism evidence="2 3">
    <name type="scientific">Methanofollis liminatans DSM 4140</name>
    <dbReference type="NCBI Taxonomy" id="28892"/>
    <lineage>
        <taxon>Archaea</taxon>
        <taxon>Methanobacteriati</taxon>
        <taxon>Methanobacteriota</taxon>
        <taxon>Stenosarchaea group</taxon>
        <taxon>Methanomicrobia</taxon>
        <taxon>Methanomicrobiales</taxon>
        <taxon>Methanomicrobiaceae</taxon>
        <taxon>Methanofollis</taxon>
    </lineage>
</organism>